<evidence type="ECO:0000313" key="2">
    <source>
        <dbReference type="EMBL" id="KAJ3644757.1"/>
    </source>
</evidence>
<proteinExistence type="predicted"/>
<dbReference type="EMBL" id="JALNTZ010000007">
    <property type="protein sequence ID" value="KAJ3644757.1"/>
    <property type="molecule type" value="Genomic_DNA"/>
</dbReference>
<organism evidence="2 3">
    <name type="scientific">Zophobas morio</name>
    <dbReference type="NCBI Taxonomy" id="2755281"/>
    <lineage>
        <taxon>Eukaryota</taxon>
        <taxon>Metazoa</taxon>
        <taxon>Ecdysozoa</taxon>
        <taxon>Arthropoda</taxon>
        <taxon>Hexapoda</taxon>
        <taxon>Insecta</taxon>
        <taxon>Pterygota</taxon>
        <taxon>Neoptera</taxon>
        <taxon>Endopterygota</taxon>
        <taxon>Coleoptera</taxon>
        <taxon>Polyphaga</taxon>
        <taxon>Cucujiformia</taxon>
        <taxon>Tenebrionidae</taxon>
        <taxon>Zophobas</taxon>
    </lineage>
</organism>
<sequence>MLVLLLVLFVPLVLGEDCVLNLPLDAPWVVDQDFNFFHLTSDATNITIKAGAKFYMKCLNGTTTSLFSDDGDMFMCIGGTSLFLPTTGEVVDYNKIICKNNPPVHAIRKLTQTCANNFTLIEAGLTIGTTFSPAYTVCFDDTLLSPFYVEFTKPLYNCSGSCGSTLRLHVDAGSLYNVDLDLIYIRQETIFKNLDLEASFKPLQQVSLVDNQLFVNPARWYPTFDYANHVFNWASFDGTPSDFCFNYLPASSVVYAGVLGVAKVSNSQGKLVEVYLNDGTVPVPQWYWCVFYDKSPQVDGVFFVQYTAMMATATSSSGAQVLWQNEICSEDTYVYNDQLGEFYGNCTFSGLVNPLLINFVDEKWPQARAKSQILLT</sequence>
<evidence type="ECO:0000256" key="1">
    <source>
        <dbReference type="SAM" id="SignalP"/>
    </source>
</evidence>
<name>A0AA38HYN2_9CUCU</name>
<evidence type="ECO:0000313" key="3">
    <source>
        <dbReference type="Proteomes" id="UP001168821"/>
    </source>
</evidence>
<keyword evidence="1" id="KW-0732">Signal</keyword>
<comment type="caution">
    <text evidence="2">The sequence shown here is derived from an EMBL/GenBank/DDBJ whole genome shotgun (WGS) entry which is preliminary data.</text>
</comment>
<dbReference type="Proteomes" id="UP001168821">
    <property type="component" value="Unassembled WGS sequence"/>
</dbReference>
<feature type="chain" id="PRO_5041251350" evidence="1">
    <location>
        <begin position="16"/>
        <end position="376"/>
    </location>
</feature>
<reference evidence="2" key="1">
    <citation type="journal article" date="2023" name="G3 (Bethesda)">
        <title>Whole genome assemblies of Zophobas morio and Tenebrio molitor.</title>
        <authorList>
            <person name="Kaur S."/>
            <person name="Stinson S.A."/>
            <person name="diCenzo G.C."/>
        </authorList>
    </citation>
    <scope>NUCLEOTIDE SEQUENCE</scope>
    <source>
        <strain evidence="2">QUZm001</strain>
    </source>
</reference>
<gene>
    <name evidence="2" type="ORF">Zmor_022463</name>
</gene>
<protein>
    <submittedName>
        <fullName evidence="2">Uncharacterized protein</fullName>
    </submittedName>
</protein>
<feature type="signal peptide" evidence="1">
    <location>
        <begin position="1"/>
        <end position="15"/>
    </location>
</feature>
<keyword evidence="3" id="KW-1185">Reference proteome</keyword>
<accession>A0AA38HYN2</accession>
<dbReference type="AlphaFoldDB" id="A0AA38HYN2"/>